<accession>A0ABV2PZD1</accession>
<dbReference type="Proteomes" id="UP001549251">
    <property type="component" value="Unassembled WGS sequence"/>
</dbReference>
<feature type="compositionally biased region" description="Basic and acidic residues" evidence="1">
    <location>
        <begin position="59"/>
        <end position="73"/>
    </location>
</feature>
<keyword evidence="3" id="KW-1185">Reference proteome</keyword>
<protein>
    <recommendedName>
        <fullName evidence="4">Anti-sigma factor</fullName>
    </recommendedName>
</protein>
<evidence type="ECO:0000313" key="2">
    <source>
        <dbReference type="EMBL" id="MET4570391.1"/>
    </source>
</evidence>
<proteinExistence type="predicted"/>
<reference evidence="2 3" key="1">
    <citation type="submission" date="2024-06" db="EMBL/GenBank/DDBJ databases">
        <title>Sorghum-associated microbial communities from plants grown in Nebraska, USA.</title>
        <authorList>
            <person name="Schachtman D."/>
        </authorList>
    </citation>
    <scope>NUCLEOTIDE SEQUENCE [LARGE SCALE GENOMIC DNA]</scope>
    <source>
        <strain evidence="2 3">1757</strain>
    </source>
</reference>
<dbReference type="RefSeq" id="WP_354551275.1">
    <property type="nucleotide sequence ID" value="NZ_JBEPSD010000002.1"/>
</dbReference>
<evidence type="ECO:0000313" key="3">
    <source>
        <dbReference type="Proteomes" id="UP001549251"/>
    </source>
</evidence>
<feature type="compositionally biased region" description="Low complexity" evidence="1">
    <location>
        <begin position="160"/>
        <end position="171"/>
    </location>
</feature>
<feature type="compositionally biased region" description="Low complexity" evidence="1">
    <location>
        <begin position="212"/>
        <end position="228"/>
    </location>
</feature>
<feature type="compositionally biased region" description="Pro residues" evidence="1">
    <location>
        <begin position="143"/>
        <end position="159"/>
    </location>
</feature>
<feature type="region of interest" description="Disordered" evidence="1">
    <location>
        <begin position="140"/>
        <end position="228"/>
    </location>
</feature>
<gene>
    <name evidence="2" type="ORF">ABIE04_002752</name>
</gene>
<feature type="region of interest" description="Disordered" evidence="1">
    <location>
        <begin position="53"/>
        <end position="77"/>
    </location>
</feature>
<organism evidence="2 3">
    <name type="scientific">Rhodanobacter soli</name>
    <dbReference type="NCBI Taxonomy" id="590609"/>
    <lineage>
        <taxon>Bacteria</taxon>
        <taxon>Pseudomonadati</taxon>
        <taxon>Pseudomonadota</taxon>
        <taxon>Gammaproteobacteria</taxon>
        <taxon>Lysobacterales</taxon>
        <taxon>Rhodanobacteraceae</taxon>
        <taxon>Rhodanobacter</taxon>
    </lineage>
</organism>
<name>A0ABV2PZD1_9GAMM</name>
<sequence>MTTPLPPQDPREPDDALPGEAELAALYRQLPQNEPGPALDATVLRAAAQALETQPAVPVERRKAPREPGDWVHPKPVAITPAARAGSARKLRPHWLVGLSSAAALVLAVGLAWRMHESPRSESAPVVSGSVAPVQAEAATNAPMPPAPLPAPPKQPPPRILAAAPHAPMAAKSRQAVADKQAAPVSRDEQQLAGVAPRAPADVTRQASNEIATSAAKPAVAEAAASAPSLQATMAAAPAPVAAAADTATSASDTPTQELDKIRLLFAQGHDDEARQRLAAFRHAHPRWELPPELQAKLRKP</sequence>
<evidence type="ECO:0008006" key="4">
    <source>
        <dbReference type="Google" id="ProtNLM"/>
    </source>
</evidence>
<comment type="caution">
    <text evidence="2">The sequence shown here is derived from an EMBL/GenBank/DDBJ whole genome shotgun (WGS) entry which is preliminary data.</text>
</comment>
<dbReference type="EMBL" id="JBEPSD010000002">
    <property type="protein sequence ID" value="MET4570391.1"/>
    <property type="molecule type" value="Genomic_DNA"/>
</dbReference>
<evidence type="ECO:0000256" key="1">
    <source>
        <dbReference type="SAM" id="MobiDB-lite"/>
    </source>
</evidence>